<dbReference type="InterPro" id="IPR006085">
    <property type="entry name" value="XPG_DNA_repair_N"/>
</dbReference>
<dbReference type="PANTHER" id="PTHR11081">
    <property type="entry name" value="FLAP ENDONUCLEASE FAMILY MEMBER"/>
    <property type="match status" value="1"/>
</dbReference>
<evidence type="ECO:0000313" key="7">
    <source>
        <dbReference type="EMBL" id="VUZ51941.1"/>
    </source>
</evidence>
<dbReference type="GO" id="GO:0000400">
    <property type="term" value="F:four-way junction DNA binding"/>
    <property type="evidence" value="ECO:0007669"/>
    <property type="project" value="TreeGrafter"/>
</dbReference>
<dbReference type="AlphaFoldDB" id="A0A0R3SWQ0"/>
<keyword evidence="2" id="KW-0378">Hydrolase</keyword>
<dbReference type="PRINTS" id="PR00853">
    <property type="entry name" value="XPGRADSUPER"/>
</dbReference>
<feature type="domain" description="XPG-I" evidence="4">
    <location>
        <begin position="124"/>
        <end position="195"/>
    </location>
</feature>
<sequence>MGVHGLWTILSPIQEHIPLRSLGGKKLAVDLSGWVCGDMCVNQRAQTGCKLYLRNLVFRLIALLRESILPIAVTDGTAPAIKTQAMQDRRQLSRPNSSYDPTKPISLKRSQFSRISAQCVQLLRALGVPCIACPGEAEAMCAFLDMENLVDGCVTNDGDVFLYGAKVVYRNFSLNSRDASVEAYFSEHVGTRVGLCRQSLVLLSLVLGCDYWPQGVPGVGPVSAGRVLAQVDINEALNRLSKGSDDCTSGRDADEIWSSPIWLKITKGLTECPVTRIVEEFLMPWKERGWQMPASEILEWTRPNVRQAVEFCINFLDWQPSYALAQFIPLLALWIIRSSNTESFMGIMEPLRIIKKKSVNYVPCFEVEWSRLVDDIWSRGLLAPGSTSKESLITSLSGFFTESGYRFPVPAVEFRSAFPQLADTFELAESLPGLTAKVSALSIDGQKNGRKQVKKLRAKKGAVKKESGPLNNYFQPSKKNEPPAIADKDLPSWNSPICSPIRQIRPAVDEIFTPSPVKSSEKVPTSVNFISVRLSTQFERRLTLESSLLVADTPPQSPSSVEFGTFRTPARLRDRLS</sequence>
<dbReference type="PANTHER" id="PTHR11081:SF70">
    <property type="entry name" value="FLAP ENDONUCLEASE GEN HOMOLOG 1"/>
    <property type="match status" value="1"/>
</dbReference>
<evidence type="ECO:0000256" key="3">
    <source>
        <dbReference type="SAM" id="MobiDB-lite"/>
    </source>
</evidence>
<dbReference type="SMART" id="SM00484">
    <property type="entry name" value="XPGI"/>
    <property type="match status" value="1"/>
</dbReference>
<evidence type="ECO:0000313" key="9">
    <source>
        <dbReference type="Proteomes" id="UP000321570"/>
    </source>
</evidence>
<evidence type="ECO:0000313" key="8">
    <source>
        <dbReference type="Proteomes" id="UP000274504"/>
    </source>
</evidence>
<feature type="compositionally biased region" description="Basic and acidic residues" evidence="3">
    <location>
        <begin position="478"/>
        <end position="489"/>
    </location>
</feature>
<dbReference type="SMART" id="SM00485">
    <property type="entry name" value="XPGN"/>
    <property type="match status" value="1"/>
</dbReference>
<dbReference type="EMBL" id="UYSG01011533">
    <property type="protein sequence ID" value="VDL62722.1"/>
    <property type="molecule type" value="Genomic_DNA"/>
</dbReference>
<evidence type="ECO:0000313" key="6">
    <source>
        <dbReference type="EMBL" id="VDL62722.1"/>
    </source>
</evidence>
<dbReference type="Gene3D" id="3.40.50.1010">
    <property type="entry name" value="5'-nuclease"/>
    <property type="match status" value="1"/>
</dbReference>
<dbReference type="InterPro" id="IPR036279">
    <property type="entry name" value="5-3_exonuclease_C_sf"/>
</dbReference>
<evidence type="ECO:0000313" key="10">
    <source>
        <dbReference type="WBParaSite" id="HDID_0001012501-mRNA-1"/>
    </source>
</evidence>
<dbReference type="STRING" id="6216.A0A0R3SWQ0"/>
<accession>A0A0R3SWQ0</accession>
<dbReference type="CDD" id="cd09869">
    <property type="entry name" value="PIN_GEN1"/>
    <property type="match status" value="1"/>
</dbReference>
<dbReference type="InterPro" id="IPR029060">
    <property type="entry name" value="PIN-like_dom_sf"/>
</dbReference>
<feature type="domain" description="XPG N-terminal" evidence="5">
    <location>
        <begin position="1"/>
        <end position="96"/>
    </location>
</feature>
<dbReference type="Proteomes" id="UP000321570">
    <property type="component" value="Unassembled WGS sequence"/>
</dbReference>
<name>A0A0R3SWQ0_HYMDI</name>
<dbReference type="InterPro" id="IPR006084">
    <property type="entry name" value="XPG/Rad2"/>
</dbReference>
<reference evidence="6 8" key="2">
    <citation type="submission" date="2018-11" db="EMBL/GenBank/DDBJ databases">
        <authorList>
            <consortium name="Pathogen Informatics"/>
        </authorList>
    </citation>
    <scope>NUCLEOTIDE SEQUENCE [LARGE SCALE GENOMIC DNA]</scope>
</reference>
<dbReference type="SUPFAM" id="SSF88723">
    <property type="entry name" value="PIN domain-like"/>
    <property type="match status" value="1"/>
</dbReference>
<dbReference type="EMBL" id="CABIJS010000444">
    <property type="protein sequence ID" value="VUZ51941.1"/>
    <property type="molecule type" value="Genomic_DNA"/>
</dbReference>
<dbReference type="Pfam" id="PF00752">
    <property type="entry name" value="XPG_N"/>
    <property type="match status" value="1"/>
</dbReference>
<dbReference type="Proteomes" id="UP000274504">
    <property type="component" value="Unassembled WGS sequence"/>
</dbReference>
<dbReference type="Gene3D" id="1.10.150.20">
    <property type="entry name" value="5' to 3' exonuclease, C-terminal subdomain"/>
    <property type="match status" value="1"/>
</dbReference>
<reference evidence="7 9" key="3">
    <citation type="submission" date="2019-07" db="EMBL/GenBank/DDBJ databases">
        <authorList>
            <person name="Jastrzebski P J."/>
            <person name="Paukszto L."/>
            <person name="Jastrzebski P J."/>
        </authorList>
    </citation>
    <scope>NUCLEOTIDE SEQUENCE [LARGE SCALE GENOMIC DNA]</scope>
    <source>
        <strain evidence="7 9">WMS-il1</strain>
    </source>
</reference>
<evidence type="ECO:0000259" key="4">
    <source>
        <dbReference type="SMART" id="SM00484"/>
    </source>
</evidence>
<dbReference type="InterPro" id="IPR006086">
    <property type="entry name" value="XPG-I_dom"/>
</dbReference>
<dbReference type="Pfam" id="PF00867">
    <property type="entry name" value="XPG_I"/>
    <property type="match status" value="1"/>
</dbReference>
<proteinExistence type="predicted"/>
<dbReference type="SUPFAM" id="SSF47807">
    <property type="entry name" value="5' to 3' exonuclease, C-terminal subdomain"/>
    <property type="match status" value="1"/>
</dbReference>
<dbReference type="GO" id="GO:0017108">
    <property type="term" value="F:5'-flap endonuclease activity"/>
    <property type="evidence" value="ECO:0007669"/>
    <property type="project" value="TreeGrafter"/>
</dbReference>
<gene>
    <name evidence="6" type="ORF">HDID_LOCUS10123</name>
    <name evidence="7" type="ORF">WMSIL1_LOCUS10274</name>
</gene>
<reference evidence="10" key="1">
    <citation type="submission" date="2016-04" db="UniProtKB">
        <authorList>
            <consortium name="WormBaseParasite"/>
        </authorList>
    </citation>
    <scope>IDENTIFICATION</scope>
</reference>
<keyword evidence="9" id="KW-1185">Reference proteome</keyword>
<protein>
    <submittedName>
        <fullName evidence="10">Flap endonuclease GEN 1</fullName>
    </submittedName>
</protein>
<dbReference type="WBParaSite" id="HDID_0001012501-mRNA-1">
    <property type="protein sequence ID" value="HDID_0001012501-mRNA-1"/>
    <property type="gene ID" value="HDID_0001012501"/>
</dbReference>
<keyword evidence="1" id="KW-0540">Nuclease</keyword>
<dbReference type="OrthoDB" id="2959108at2759"/>
<organism evidence="10">
    <name type="scientific">Hymenolepis diminuta</name>
    <name type="common">Rat tapeworm</name>
    <dbReference type="NCBI Taxonomy" id="6216"/>
    <lineage>
        <taxon>Eukaryota</taxon>
        <taxon>Metazoa</taxon>
        <taxon>Spiralia</taxon>
        <taxon>Lophotrochozoa</taxon>
        <taxon>Platyhelminthes</taxon>
        <taxon>Cestoda</taxon>
        <taxon>Eucestoda</taxon>
        <taxon>Cyclophyllidea</taxon>
        <taxon>Hymenolepididae</taxon>
        <taxon>Hymenolepis</taxon>
    </lineage>
</organism>
<evidence type="ECO:0000256" key="1">
    <source>
        <dbReference type="ARBA" id="ARBA00022722"/>
    </source>
</evidence>
<evidence type="ECO:0000259" key="5">
    <source>
        <dbReference type="SMART" id="SM00485"/>
    </source>
</evidence>
<evidence type="ECO:0000256" key="2">
    <source>
        <dbReference type="ARBA" id="ARBA00022801"/>
    </source>
</evidence>
<feature type="region of interest" description="Disordered" evidence="3">
    <location>
        <begin position="467"/>
        <end position="489"/>
    </location>
</feature>